<dbReference type="InterPro" id="IPR016032">
    <property type="entry name" value="Sig_transdc_resp-reg_C-effctor"/>
</dbReference>
<reference evidence="1 2" key="1">
    <citation type="submission" date="2020-11" db="EMBL/GenBank/DDBJ databases">
        <title>Identification of Lelliottia nimipressuralis from Wound Infection by Whole Genome-Based Bacterial Identification.</title>
        <authorList>
            <person name="Navarathna D.H."/>
            <person name="Choi H."/>
            <person name="Jinadatha C."/>
            <person name="Chatterjee P."/>
            <person name="Hwang M."/>
        </authorList>
    </citation>
    <scope>NUCLEOTIDE SEQUENCE [LARGE SCALE GENOMIC DNA]</scope>
    <source>
        <strain evidence="1 2">DN2020</strain>
    </source>
</reference>
<dbReference type="AlphaFoldDB" id="A0ABD4K8L0"/>
<name>A0ABD4K8L0_9ENTR</name>
<proteinExistence type="predicted"/>
<dbReference type="EMBL" id="JADIXP010000004">
    <property type="protein sequence ID" value="MBF4177964.1"/>
    <property type="molecule type" value="Genomic_DNA"/>
</dbReference>
<dbReference type="RefSeq" id="WP_100777472.1">
    <property type="nucleotide sequence ID" value="NZ_CBCYIZ010000010.1"/>
</dbReference>
<evidence type="ECO:0000313" key="1">
    <source>
        <dbReference type="EMBL" id="MBF4177964.1"/>
    </source>
</evidence>
<protein>
    <recommendedName>
        <fullName evidence="3">LuxR family transcriptional regulator</fullName>
    </recommendedName>
</protein>
<accession>A0ABD4K8L0</accession>
<comment type="caution">
    <text evidence="1">The sequence shown here is derived from an EMBL/GenBank/DDBJ whole genome shotgun (WGS) entry which is preliminary data.</text>
</comment>
<dbReference type="SUPFAM" id="SSF46894">
    <property type="entry name" value="C-terminal effector domain of the bipartite response regulators"/>
    <property type="match status" value="1"/>
</dbReference>
<gene>
    <name evidence="1" type="ORF">ISP11_08795</name>
</gene>
<evidence type="ECO:0000313" key="2">
    <source>
        <dbReference type="Proteomes" id="UP000628560"/>
    </source>
</evidence>
<dbReference type="Proteomes" id="UP000628560">
    <property type="component" value="Unassembled WGS sequence"/>
</dbReference>
<organism evidence="1 2">
    <name type="scientific">Lelliottia nimipressuralis</name>
    <dbReference type="NCBI Taxonomy" id="69220"/>
    <lineage>
        <taxon>Bacteria</taxon>
        <taxon>Pseudomonadati</taxon>
        <taxon>Pseudomonadota</taxon>
        <taxon>Gammaproteobacteria</taxon>
        <taxon>Enterobacterales</taxon>
        <taxon>Enterobacteriaceae</taxon>
        <taxon>Lelliottia</taxon>
    </lineage>
</organism>
<sequence length="196" mass="23030">MSSIVLITKDNYLYDGIKQFLPLRHWQELISAKEHARECAVLIDSRVPLRFLENAYLWLSATFDKTKALVLQMENETCQASPTLRRHRAVDMRSSCEKVALDILTELETFSSDKWQRKIYVEINELERTLITSLLAGVCIGEIAEMLNCSQKQVYKLRDKMSHRLNAKHFYSVCQYVFRHDLLTRQYILPNTWLRG</sequence>
<evidence type="ECO:0008006" key="3">
    <source>
        <dbReference type="Google" id="ProtNLM"/>
    </source>
</evidence>